<organism evidence="2 3">
    <name type="scientific">Stenotrophomonas phage Ponderosa</name>
    <dbReference type="NCBI Taxonomy" id="2591103"/>
    <lineage>
        <taxon>Viruses</taxon>
        <taxon>Duplodnaviria</taxon>
        <taxon>Heunggongvirae</taxon>
        <taxon>Uroviricota</taxon>
        <taxon>Caudoviricetes</taxon>
        <taxon>Autographivirales</taxon>
        <taxon>Autonotataviridae</taxon>
        <taxon>Gujervirinae</taxon>
        <taxon>Ponderosavirus</taxon>
        <taxon>Ponderosavirus ponderosa</taxon>
    </lineage>
</organism>
<sequence length="44" mass="4750">MNAVAHGWYVIGFGLVTVGTLLLELGALYLAVKVLFHIPEVPIN</sequence>
<evidence type="ECO:0000256" key="1">
    <source>
        <dbReference type="SAM" id="Phobius"/>
    </source>
</evidence>
<reference evidence="3" key="1">
    <citation type="submission" date="2019-05" db="EMBL/GenBank/DDBJ databases">
        <title>The Complete Genome of Stenotrophomonas maltophilia Podophage Ponderosa.</title>
        <authorList>
            <person name="Marquez A."/>
            <person name="Newkirk H."/>
            <person name="Moreland R."/>
            <person name="Gonzalez C."/>
            <person name="Liu M."/>
            <person name="Ramsey J."/>
        </authorList>
    </citation>
    <scope>NUCLEOTIDE SEQUENCE [LARGE SCALE GENOMIC DNA]</scope>
</reference>
<keyword evidence="3" id="KW-1185">Reference proteome</keyword>
<keyword evidence="1" id="KW-1133">Transmembrane helix</keyword>
<protein>
    <submittedName>
        <fullName evidence="2">Uncharacterized protein</fullName>
    </submittedName>
</protein>
<keyword evidence="1" id="KW-0472">Membrane</keyword>
<keyword evidence="1" id="KW-0812">Transmembrane</keyword>
<proteinExistence type="predicted"/>
<evidence type="ECO:0000313" key="3">
    <source>
        <dbReference type="Proteomes" id="UP000325277"/>
    </source>
</evidence>
<dbReference type="EMBL" id="MK903280">
    <property type="protein sequence ID" value="QEG09738.1"/>
    <property type="molecule type" value="Genomic_DNA"/>
</dbReference>
<dbReference type="Proteomes" id="UP000325277">
    <property type="component" value="Segment"/>
</dbReference>
<gene>
    <name evidence="2" type="ORF">CPT_Ponderosa_021</name>
</gene>
<accession>A0A5B9N6R9</accession>
<name>A0A5B9N6R9_9CAUD</name>
<evidence type="ECO:0000313" key="2">
    <source>
        <dbReference type="EMBL" id="QEG09738.1"/>
    </source>
</evidence>
<feature type="transmembrane region" description="Helical" evidence="1">
    <location>
        <begin position="6"/>
        <end position="32"/>
    </location>
</feature>